<sequence length="113" mass="13804">MFKIVCLKLLDIYQRFLSPFKPSVCRFYPSCSEYACWQFQKNNFFVAFFLTLFRIFRCNPFLKGGFDYPKISKKIIPCSLCFKPNFLARKKLYYFYIPYKNQTFYFIKYINQG</sequence>
<dbReference type="RefSeq" id="WP_137622640.1">
    <property type="nucleotide sequence ID" value="NZ_NXMA01000011.1"/>
</dbReference>
<evidence type="ECO:0000256" key="1">
    <source>
        <dbReference type="HAMAP-Rule" id="MF_00386"/>
    </source>
</evidence>
<gene>
    <name evidence="2" type="primary">yidD</name>
    <name evidence="2" type="ORF">CQA76_06655</name>
</gene>
<keyword evidence="1" id="KW-0472">Membrane</keyword>
<comment type="subcellular location">
    <subcellularLocation>
        <location evidence="1">Cell membrane</location>
        <topology evidence="1">Peripheral membrane protein</topology>
        <orientation evidence="1">Cytoplasmic side</orientation>
    </subcellularLocation>
</comment>
<dbReference type="Pfam" id="PF01809">
    <property type="entry name" value="YidD"/>
    <property type="match status" value="1"/>
</dbReference>
<organism evidence="2 3">
    <name type="scientific">Campylobacter aviculae</name>
    <dbReference type="NCBI Taxonomy" id="2510190"/>
    <lineage>
        <taxon>Bacteria</taxon>
        <taxon>Pseudomonadati</taxon>
        <taxon>Campylobacterota</taxon>
        <taxon>Epsilonproteobacteria</taxon>
        <taxon>Campylobacterales</taxon>
        <taxon>Campylobacteraceae</taxon>
        <taxon>Campylobacter</taxon>
    </lineage>
</organism>
<dbReference type="EMBL" id="NXMA01000011">
    <property type="protein sequence ID" value="TKX31177.1"/>
    <property type="molecule type" value="Genomic_DNA"/>
</dbReference>
<dbReference type="OrthoDB" id="9801753at2"/>
<dbReference type="AlphaFoldDB" id="A0A4U7BSD6"/>
<proteinExistence type="inferred from homology"/>
<evidence type="ECO:0000313" key="3">
    <source>
        <dbReference type="Proteomes" id="UP000310353"/>
    </source>
</evidence>
<dbReference type="NCBIfam" id="TIGR00278">
    <property type="entry name" value="membrane protein insertion efficiency factor YidD"/>
    <property type="match status" value="1"/>
</dbReference>
<dbReference type="HAMAP" id="MF_00386">
    <property type="entry name" value="UPF0161_YidD"/>
    <property type="match status" value="1"/>
</dbReference>
<dbReference type="SMART" id="SM01234">
    <property type="entry name" value="Haemolytic"/>
    <property type="match status" value="1"/>
</dbReference>
<dbReference type="PANTHER" id="PTHR33383:SF1">
    <property type="entry name" value="MEMBRANE PROTEIN INSERTION EFFICIENCY FACTOR-RELATED"/>
    <property type="match status" value="1"/>
</dbReference>
<accession>A0A4U7BSD6</accession>
<dbReference type="InterPro" id="IPR002696">
    <property type="entry name" value="Membr_insert_effic_factor_YidD"/>
</dbReference>
<reference evidence="2 3" key="1">
    <citation type="submission" date="2018-05" db="EMBL/GenBank/DDBJ databases">
        <title>Novel Campyloabacter and Helicobacter Species and Strains.</title>
        <authorList>
            <person name="Mannion A.J."/>
            <person name="Shen Z."/>
            <person name="Fox J.G."/>
        </authorList>
    </citation>
    <scope>NUCLEOTIDE SEQUENCE [LARGE SCALE GENOMIC DNA]</scope>
    <source>
        <strain evidence="3">MIT17-670</strain>
    </source>
</reference>
<comment type="similarity">
    <text evidence="1">Belongs to the UPF0161 family.</text>
</comment>
<name>A0A4U7BSD6_9BACT</name>
<protein>
    <recommendedName>
        <fullName evidence="1">Putative membrane protein insertion efficiency factor</fullName>
    </recommendedName>
</protein>
<comment type="caution">
    <text evidence="2">The sequence shown here is derived from an EMBL/GenBank/DDBJ whole genome shotgun (WGS) entry which is preliminary data.</text>
</comment>
<dbReference type="GO" id="GO:0005886">
    <property type="term" value="C:plasma membrane"/>
    <property type="evidence" value="ECO:0007669"/>
    <property type="project" value="UniProtKB-SubCell"/>
</dbReference>
<keyword evidence="1" id="KW-1003">Cell membrane</keyword>
<dbReference type="PANTHER" id="PTHR33383">
    <property type="entry name" value="MEMBRANE PROTEIN INSERTION EFFICIENCY FACTOR-RELATED"/>
    <property type="match status" value="1"/>
</dbReference>
<evidence type="ECO:0000313" key="2">
    <source>
        <dbReference type="EMBL" id="TKX31177.1"/>
    </source>
</evidence>
<comment type="function">
    <text evidence="1">Could be involved in insertion of integral membrane proteins into the membrane.</text>
</comment>
<dbReference type="Proteomes" id="UP000310353">
    <property type="component" value="Unassembled WGS sequence"/>
</dbReference>
<keyword evidence="3" id="KW-1185">Reference proteome</keyword>